<dbReference type="VEuPathDB" id="AmoebaDB:NF0020470"/>
<name>A0A6A5C4Z6_NAEFO</name>
<dbReference type="EMBL" id="VFQX01000019">
    <property type="protein sequence ID" value="KAF0980399.1"/>
    <property type="molecule type" value="Genomic_DNA"/>
</dbReference>
<dbReference type="RefSeq" id="XP_044565112.1">
    <property type="nucleotide sequence ID" value="XM_044704263.1"/>
</dbReference>
<organism evidence="2 3">
    <name type="scientific">Naegleria fowleri</name>
    <name type="common">Brain eating amoeba</name>
    <dbReference type="NCBI Taxonomy" id="5763"/>
    <lineage>
        <taxon>Eukaryota</taxon>
        <taxon>Discoba</taxon>
        <taxon>Heterolobosea</taxon>
        <taxon>Tetramitia</taxon>
        <taxon>Eutetramitia</taxon>
        <taxon>Vahlkampfiidae</taxon>
        <taxon>Naegleria</taxon>
    </lineage>
</organism>
<evidence type="ECO:0000313" key="3">
    <source>
        <dbReference type="Proteomes" id="UP000444721"/>
    </source>
</evidence>
<dbReference type="VEuPathDB" id="AmoebaDB:NfTy_027640"/>
<reference evidence="2 3" key="1">
    <citation type="journal article" date="2019" name="Sci. Rep.">
        <title>Nanopore sequencing improves the draft genome of the human pathogenic amoeba Naegleria fowleri.</title>
        <authorList>
            <person name="Liechti N."/>
            <person name="Schurch N."/>
            <person name="Bruggmann R."/>
            <person name="Wittwer M."/>
        </authorList>
    </citation>
    <scope>NUCLEOTIDE SEQUENCE [LARGE SCALE GENOMIC DNA]</scope>
    <source>
        <strain evidence="2 3">ATCC 30894</strain>
    </source>
</reference>
<dbReference type="GeneID" id="68120828"/>
<proteinExistence type="predicted"/>
<gene>
    <name evidence="2" type="ORF">FDP41_013613</name>
</gene>
<dbReference type="OrthoDB" id="10445130at2759"/>
<comment type="caution">
    <text evidence="2">The sequence shown here is derived from an EMBL/GenBank/DDBJ whole genome shotgun (WGS) entry which is preliminary data.</text>
</comment>
<accession>A0A6A5C4Z6</accession>
<sequence length="516" mass="60816">MGNKAFARNNKSCCCEEKAKPPSDSCSEEPSASDPYDHHPPIRVNEELITPYPLFQDRVFQIRELFHIIVMNGLLPFSDLLQCERVCKLWYQYMNGDSSDHDDCGMWGDFIHAITKKKGSSSQQHEKITKVHVLMIQHLLHRMEHRLDYSYLKKFLDIKVDEHTMSSKSENPNWTPQQYAADTNLNHYSDMWNCLCHVLIFSKKINSTSDKFQLQRFCYTQKYFFQYRYYIDSIMLFHNLENPEKPLLCFCEGQQVPQQPVDNTSNITNPTDYTNCYIYNAICLKQFTEKVRQQGENVHTLFDAFRYFKFQIASEDSSNSEKEENIIEESPQIFQQKANNVLCNWLAFMRILMKQEQGLDYVYFEVMRIMFHLCRGHFNDTFSFKCHRDISQFTSTGNSEAMQYVKTKYNIWYHDEYMGRNFNSSVHQSEFDHFTCFAEQSYSCTGSIGGRNVYWYALVLSIQKDGTGFQFAVKGLAWFKKKRALFILISKLALIPDKYLPNSELITLIIINRNIK</sequence>
<keyword evidence="3" id="KW-1185">Reference proteome</keyword>
<protein>
    <submittedName>
        <fullName evidence="2">Uncharacterized protein</fullName>
    </submittedName>
</protein>
<evidence type="ECO:0000256" key="1">
    <source>
        <dbReference type="SAM" id="MobiDB-lite"/>
    </source>
</evidence>
<dbReference type="VEuPathDB" id="AmoebaDB:FDP41_013613"/>
<evidence type="ECO:0000313" key="2">
    <source>
        <dbReference type="EMBL" id="KAF0980399.1"/>
    </source>
</evidence>
<feature type="region of interest" description="Disordered" evidence="1">
    <location>
        <begin position="15"/>
        <end position="40"/>
    </location>
</feature>
<dbReference type="AlphaFoldDB" id="A0A6A5C4Z6"/>
<dbReference type="Proteomes" id="UP000444721">
    <property type="component" value="Unassembled WGS sequence"/>
</dbReference>